<keyword evidence="3" id="KW-1185">Reference proteome</keyword>
<organism evidence="2 3">
    <name type="scientific">Athene cunicularia</name>
    <name type="common">Burrowing owl</name>
    <name type="synonym">Speotyto cunicularia</name>
    <dbReference type="NCBI Taxonomy" id="194338"/>
    <lineage>
        <taxon>Eukaryota</taxon>
        <taxon>Metazoa</taxon>
        <taxon>Chordata</taxon>
        <taxon>Craniata</taxon>
        <taxon>Vertebrata</taxon>
        <taxon>Euteleostomi</taxon>
        <taxon>Archelosauria</taxon>
        <taxon>Archosauria</taxon>
        <taxon>Dinosauria</taxon>
        <taxon>Saurischia</taxon>
        <taxon>Theropoda</taxon>
        <taxon>Coelurosauria</taxon>
        <taxon>Aves</taxon>
        <taxon>Neognathae</taxon>
        <taxon>Neoaves</taxon>
        <taxon>Telluraves</taxon>
        <taxon>Strigiformes</taxon>
        <taxon>Strigidae</taxon>
        <taxon>Athene</taxon>
    </lineage>
</organism>
<proteinExistence type="predicted"/>
<protein>
    <submittedName>
        <fullName evidence="2">Uncharacterized protein</fullName>
    </submittedName>
</protein>
<dbReference type="Ensembl" id="ENSACUT00000000607.1">
    <property type="protein sequence ID" value="ENSACUP00000000567.1"/>
    <property type="gene ID" value="ENSACUG00000000440.1"/>
</dbReference>
<feature type="compositionally biased region" description="Polar residues" evidence="1">
    <location>
        <begin position="114"/>
        <end position="126"/>
    </location>
</feature>
<evidence type="ECO:0000313" key="3">
    <source>
        <dbReference type="Proteomes" id="UP000472269"/>
    </source>
</evidence>
<name>A0A663LPI7_ATHCN</name>
<reference evidence="2" key="2">
    <citation type="submission" date="2025-09" db="UniProtKB">
        <authorList>
            <consortium name="Ensembl"/>
        </authorList>
    </citation>
    <scope>IDENTIFICATION</scope>
</reference>
<evidence type="ECO:0000256" key="1">
    <source>
        <dbReference type="SAM" id="MobiDB-lite"/>
    </source>
</evidence>
<accession>A0A663LPI7</accession>
<sequence>MKALPCQPPALTYILVGSNSEAKAAKGELPMPEPCSFPTCSVPSCEASTWEQSQRAGPGQCLWEKSMNLAPRYCQDPFLSTTPHLHACKLGADPTGMPTAQPSHLPDLCTLTLPSKSRPGSQQQRSHLGLLAPTPQISGRREGVTSQKQEAGVVQLLAQGFLGSRA</sequence>
<dbReference type="AlphaFoldDB" id="A0A663LPI7"/>
<feature type="region of interest" description="Disordered" evidence="1">
    <location>
        <begin position="114"/>
        <end position="149"/>
    </location>
</feature>
<reference evidence="2" key="1">
    <citation type="submission" date="2025-08" db="UniProtKB">
        <authorList>
            <consortium name="Ensembl"/>
        </authorList>
    </citation>
    <scope>IDENTIFICATION</scope>
</reference>
<dbReference type="Proteomes" id="UP000472269">
    <property type="component" value="Unplaced"/>
</dbReference>
<evidence type="ECO:0000313" key="2">
    <source>
        <dbReference type="Ensembl" id="ENSACUP00000000567.1"/>
    </source>
</evidence>